<dbReference type="SUPFAM" id="SSF75304">
    <property type="entry name" value="Amidase signature (AS) enzymes"/>
    <property type="match status" value="1"/>
</dbReference>
<dbReference type="Pfam" id="PF01425">
    <property type="entry name" value="Amidase"/>
    <property type="match status" value="1"/>
</dbReference>
<name>A0A2M9G760_9PROT</name>
<dbReference type="PANTHER" id="PTHR43372">
    <property type="entry name" value="FATTY-ACID AMIDE HYDROLASE"/>
    <property type="match status" value="1"/>
</dbReference>
<dbReference type="Proteomes" id="UP000229498">
    <property type="component" value="Unassembled WGS sequence"/>
</dbReference>
<evidence type="ECO:0000313" key="3">
    <source>
        <dbReference type="Proteomes" id="UP000229498"/>
    </source>
</evidence>
<dbReference type="Gene3D" id="3.90.1300.10">
    <property type="entry name" value="Amidase signature (AS) domain"/>
    <property type="match status" value="1"/>
</dbReference>
<protein>
    <submittedName>
        <fullName evidence="2">Amidase</fullName>
    </submittedName>
</protein>
<evidence type="ECO:0000259" key="1">
    <source>
        <dbReference type="Pfam" id="PF01425"/>
    </source>
</evidence>
<dbReference type="InterPro" id="IPR052739">
    <property type="entry name" value="FAAH2"/>
</dbReference>
<keyword evidence="3" id="KW-1185">Reference proteome</keyword>
<proteinExistence type="predicted"/>
<dbReference type="GO" id="GO:0012505">
    <property type="term" value="C:endomembrane system"/>
    <property type="evidence" value="ECO:0007669"/>
    <property type="project" value="TreeGrafter"/>
</dbReference>
<dbReference type="OrthoDB" id="9777859at2"/>
<organism evidence="2 3">
    <name type="scientific">Minwuia thermotolerans</name>
    <dbReference type="NCBI Taxonomy" id="2056226"/>
    <lineage>
        <taxon>Bacteria</taxon>
        <taxon>Pseudomonadati</taxon>
        <taxon>Pseudomonadota</taxon>
        <taxon>Alphaproteobacteria</taxon>
        <taxon>Minwuiales</taxon>
        <taxon>Minwuiaceae</taxon>
        <taxon>Minwuia</taxon>
    </lineage>
</organism>
<dbReference type="NCBIfam" id="NF004816">
    <property type="entry name" value="PRK06170.1"/>
    <property type="match status" value="1"/>
</dbReference>
<comment type="caution">
    <text evidence="2">The sequence shown here is derived from an EMBL/GenBank/DDBJ whole genome shotgun (WGS) entry which is preliminary data.</text>
</comment>
<reference evidence="2 3" key="1">
    <citation type="submission" date="2017-11" db="EMBL/GenBank/DDBJ databases">
        <title>Draft genome sequence of Rhizobiales bacterium SY3-13.</title>
        <authorList>
            <person name="Sun C."/>
        </authorList>
    </citation>
    <scope>NUCLEOTIDE SEQUENCE [LARGE SCALE GENOMIC DNA]</scope>
    <source>
        <strain evidence="2 3">SY3-13</strain>
    </source>
</reference>
<dbReference type="AlphaFoldDB" id="A0A2M9G760"/>
<dbReference type="InterPro" id="IPR023631">
    <property type="entry name" value="Amidase_dom"/>
</dbReference>
<evidence type="ECO:0000313" key="2">
    <source>
        <dbReference type="EMBL" id="PJK31558.1"/>
    </source>
</evidence>
<dbReference type="RefSeq" id="WP_109794384.1">
    <property type="nucleotide sequence ID" value="NZ_PHIG01000004.1"/>
</dbReference>
<accession>A0A2M9G760</accession>
<dbReference type="PIRSF" id="PIRSF001221">
    <property type="entry name" value="Amidase_fungi"/>
    <property type="match status" value="1"/>
</dbReference>
<dbReference type="PANTHER" id="PTHR43372:SF4">
    <property type="entry name" value="FATTY-ACID AMIDE HYDROLASE 2"/>
    <property type="match status" value="1"/>
</dbReference>
<sequence>MAATPLHRRDALGIAEDIREGRTSAVEALEHFRDRVERLNPVINAVIADDFDGARDAAEGLDRLQRRGYSLGPFHGVPMTVKESYDLTGFRTTWGDPAYAENVAEADSVVVERIKRAGANVFGKTNVPLNLTDWQSYNAVYGSCGNPWDPSRTPGGSSGGSAAALVAGLTGLEFGSDIGASVRNPAHFCGVFGHKPTYGIVPKRGHWKAPSMAPSDIAVCGPLARSARDLKAALLAVAGDDPVYGAGWKLELPKPEKDDLGDFRVCLMTTSPVSDVEQEYQDALRDLAGRLEAAGATVEERDPIDVDWFEYHLDYFRLFRPVTHSRLPLDAYREFQELVANLKDDDDSYFAMNARAGTITYYDWAAADRRRYDYRDKWAAFFRDFDLLLCPQAASAAFPRNEDQPREVRELEINGRKAGYNDQLFWAGISGAVYLPGTVAPIGLGAKSGLPLGVQIVGPYMGDLTTIRFAHLLEQAFGGVQVPKGYE</sequence>
<dbReference type="EMBL" id="PHIG01000004">
    <property type="protein sequence ID" value="PJK31558.1"/>
    <property type="molecule type" value="Genomic_DNA"/>
</dbReference>
<gene>
    <name evidence="2" type="ORF">CVT23_00425</name>
</gene>
<dbReference type="InterPro" id="IPR036928">
    <property type="entry name" value="AS_sf"/>
</dbReference>
<feature type="domain" description="Amidase" evidence="1">
    <location>
        <begin position="27"/>
        <end position="464"/>
    </location>
</feature>